<protein>
    <submittedName>
        <fullName evidence="3">Uncharacterized protein</fullName>
    </submittedName>
</protein>
<dbReference type="InterPro" id="IPR036846">
    <property type="entry name" value="GM2-AP_sf"/>
</dbReference>
<dbReference type="Gene3D" id="2.70.220.10">
    <property type="entry name" value="Ganglioside GM2 activator"/>
    <property type="match status" value="1"/>
</dbReference>
<evidence type="ECO:0000256" key="1">
    <source>
        <dbReference type="ARBA" id="ARBA00022729"/>
    </source>
</evidence>
<evidence type="ECO:0000256" key="2">
    <source>
        <dbReference type="SAM" id="SignalP"/>
    </source>
</evidence>
<feature type="signal peptide" evidence="2">
    <location>
        <begin position="1"/>
        <end position="17"/>
    </location>
</feature>
<name>A0AAV8WIP0_9CUCU</name>
<dbReference type="Proteomes" id="UP001159042">
    <property type="component" value="Unassembled WGS sequence"/>
</dbReference>
<keyword evidence="4" id="KW-1185">Reference proteome</keyword>
<reference evidence="3 4" key="1">
    <citation type="journal article" date="2023" name="Insect Mol. Biol.">
        <title>Genome sequencing provides insights into the evolution of gene families encoding plant cell wall-degrading enzymes in longhorned beetles.</title>
        <authorList>
            <person name="Shin N.R."/>
            <person name="Okamura Y."/>
            <person name="Kirsch R."/>
            <person name="Pauchet Y."/>
        </authorList>
    </citation>
    <scope>NUCLEOTIDE SEQUENCE [LARGE SCALE GENOMIC DNA]</scope>
    <source>
        <strain evidence="3">EAD_L_NR</strain>
    </source>
</reference>
<keyword evidence="1 2" id="KW-0732">Signal</keyword>
<evidence type="ECO:0000313" key="3">
    <source>
        <dbReference type="EMBL" id="KAJ8926060.1"/>
    </source>
</evidence>
<dbReference type="PANTHER" id="PTHR21112:SF0">
    <property type="entry name" value="CHEMOSENSORY PROTEIN A 29A-RELATED"/>
    <property type="match status" value="1"/>
</dbReference>
<dbReference type="EMBL" id="JANEYG010000001">
    <property type="protein sequence ID" value="KAJ8926060.1"/>
    <property type="molecule type" value="Genomic_DNA"/>
</dbReference>
<feature type="chain" id="PRO_5043776370" evidence="2">
    <location>
        <begin position="18"/>
        <end position="176"/>
    </location>
</feature>
<sequence>MITRACVFLVVLTTCLCKYFINGPAKVVVMKAEDCKDVRNLSLRSSIRMHMFNRTTQVLDVNFSVPFDFDDSIGLSVKCNRIDKKQNPFVIDSRDACTALNNYVGDLWLDIQKNLDIPPVCPIKKGFYSVKNLYLDLALLKVKTILEGLFYSRVIFKRDKTVLGCLDFDLKLEEKV</sequence>
<proteinExistence type="predicted"/>
<gene>
    <name evidence="3" type="ORF">NQ315_009915</name>
</gene>
<organism evidence="3 4">
    <name type="scientific">Exocentrus adspersus</name>
    <dbReference type="NCBI Taxonomy" id="1586481"/>
    <lineage>
        <taxon>Eukaryota</taxon>
        <taxon>Metazoa</taxon>
        <taxon>Ecdysozoa</taxon>
        <taxon>Arthropoda</taxon>
        <taxon>Hexapoda</taxon>
        <taxon>Insecta</taxon>
        <taxon>Pterygota</taxon>
        <taxon>Neoptera</taxon>
        <taxon>Endopterygota</taxon>
        <taxon>Coleoptera</taxon>
        <taxon>Polyphaga</taxon>
        <taxon>Cucujiformia</taxon>
        <taxon>Chrysomeloidea</taxon>
        <taxon>Cerambycidae</taxon>
        <taxon>Lamiinae</taxon>
        <taxon>Acanthocinini</taxon>
        <taxon>Exocentrus</taxon>
    </lineage>
</organism>
<accession>A0AAV8WIP0</accession>
<dbReference type="InterPro" id="IPR010512">
    <property type="entry name" value="DUF1091"/>
</dbReference>
<evidence type="ECO:0000313" key="4">
    <source>
        <dbReference type="Proteomes" id="UP001159042"/>
    </source>
</evidence>
<comment type="caution">
    <text evidence="3">The sequence shown here is derived from an EMBL/GenBank/DDBJ whole genome shotgun (WGS) entry which is preliminary data.</text>
</comment>
<dbReference type="AlphaFoldDB" id="A0AAV8WIP0"/>
<dbReference type="Pfam" id="PF06477">
    <property type="entry name" value="DUF1091"/>
    <property type="match status" value="1"/>
</dbReference>
<dbReference type="PANTHER" id="PTHR21112">
    <property type="entry name" value="CHEMOSENSORY PROTEIN A 29A-RELATED"/>
    <property type="match status" value="1"/>
</dbReference>